<dbReference type="PANTHER" id="PTHR10566">
    <property type="entry name" value="CHAPERONE-ACTIVITY OF BC1 COMPLEX CABC1 -RELATED"/>
    <property type="match status" value="1"/>
</dbReference>
<dbReference type="InterPro" id="IPR011009">
    <property type="entry name" value="Kinase-like_dom_sf"/>
</dbReference>
<comment type="similarity">
    <text evidence="1">Belongs to the protein kinase superfamily. ADCK protein kinase family.</text>
</comment>
<dbReference type="InterPro" id="IPR050154">
    <property type="entry name" value="UbiB_kinase"/>
</dbReference>
<proteinExistence type="inferred from homology"/>
<accession>A0A448ZQE8</accession>
<dbReference type="Gene3D" id="1.10.510.10">
    <property type="entry name" value="Transferase(Phosphotransferase) domain 1"/>
    <property type="match status" value="1"/>
</dbReference>
<evidence type="ECO:0000313" key="3">
    <source>
        <dbReference type="EMBL" id="VEU44270.1"/>
    </source>
</evidence>
<dbReference type="InterPro" id="IPR004147">
    <property type="entry name" value="ABC1_dom"/>
</dbReference>
<dbReference type="Proteomes" id="UP000291116">
    <property type="component" value="Unassembled WGS sequence"/>
</dbReference>
<feature type="domain" description="ABC1 atypical kinase-like" evidence="2">
    <location>
        <begin position="275"/>
        <end position="524"/>
    </location>
</feature>
<dbReference type="OrthoDB" id="427480at2759"/>
<organism evidence="3 4">
    <name type="scientific">Pseudo-nitzschia multistriata</name>
    <dbReference type="NCBI Taxonomy" id="183589"/>
    <lineage>
        <taxon>Eukaryota</taxon>
        <taxon>Sar</taxon>
        <taxon>Stramenopiles</taxon>
        <taxon>Ochrophyta</taxon>
        <taxon>Bacillariophyta</taxon>
        <taxon>Bacillariophyceae</taxon>
        <taxon>Bacillariophycidae</taxon>
        <taxon>Bacillariales</taxon>
        <taxon>Bacillariaceae</taxon>
        <taxon>Pseudo-nitzschia</taxon>
    </lineage>
</organism>
<dbReference type="SUPFAM" id="SSF56112">
    <property type="entry name" value="Protein kinase-like (PK-like)"/>
    <property type="match status" value="1"/>
</dbReference>
<name>A0A448ZQE8_9STRA</name>
<gene>
    <name evidence="3" type="ORF">PSNMU_V1.4_AUG-EV-PASAV3_0113580</name>
</gene>
<dbReference type="EMBL" id="CAACVS010000636">
    <property type="protein sequence ID" value="VEU44270.1"/>
    <property type="molecule type" value="Genomic_DNA"/>
</dbReference>
<evidence type="ECO:0000313" key="4">
    <source>
        <dbReference type="Proteomes" id="UP000291116"/>
    </source>
</evidence>
<evidence type="ECO:0000259" key="2">
    <source>
        <dbReference type="Pfam" id="PF03109"/>
    </source>
</evidence>
<sequence length="975" mass="105876">MTKNTKTKNNLLVTIAAAAAAVATVTGPTTTTAFVPTTHQPVFRHGTRGIHSQKKAFSSLHAAATPPPESAIDGILAAGKSVAGEILGSSEALAEIVTKSIETAKNLLPDDPLLVLHYRDDIVSQLTLLLVDNPWHTLAIAAFSAGAWFQWAILLSPIDFSNDKETPFQPGADTYSPAKAEAFYGQRKFMVVKRLLQLASLTSSFTTGLLFDWLVLGKLLGDDEYKALARNEPRRAKVALRLCEQLGPTFIKLGQALSIRTDLIPEAYALELRALQDRVSPFENSVGIDILKREFGVDDLSLIFSELTEDPVASASVGQVYKGKLAVTGKDVAVKIQRPGILSEIALDLYILRLLTPIQTRLQNAANGVPTSQEDIDIAITLVDEWGRGFVAETDYRLEAENTINFQAAMKSRNLDAVCAPTVVDELVRDKVLVTEWVDGTRLDLDASPDVPRLCGVAINAYLTMLLDTGVLHCDPHKGNLLRTTDGRLCILDWGMTLDVPKDLQYALLEFIAHINVEDYDAIPQDFINLGFSPPDVTPERLQSSGITEGLSFAFRQLAQGGGPKKIQERVKAEFIERYGDGLTDEELRDAARAEMQQRMEAQLASEGVDVKGVTNIMEEVSKRNRELFSLPPYVLYLARAFSTLEGIGLSLDENYSIIQECYPYLASRLFTDRNPRAKKALKAMLGLTQEEEALATHDPNSALALVQQATRDAAAANADATGKKEGLSPAKLMEMTEGFASYTSATADVDNEGKGQAKAAAEFGKLFLDPKGSTLQDILVDETAKYGDALARRALRAALVDNPAARATSSILRGPKQLLGENDSFFPSPLKSLLVDQPAGIPDLIESLVASTEEDDKIIATVEELRNAVGPAVVDGIASGSLTSNGKSEEGSRQDSVLSTLTDLVSNEETRNTITEQLPGVVALSRRMGAGLLRRAAYRTERAHELPEETRKQLADLNTALANAVEPEQQEIEQ</sequence>
<dbReference type="PANTHER" id="PTHR10566:SF118">
    <property type="entry name" value="PROTEIN KINASE DOMAIN-CONTAINING PROTEIN"/>
    <property type="match status" value="1"/>
</dbReference>
<dbReference type="AlphaFoldDB" id="A0A448ZQE8"/>
<dbReference type="CDD" id="cd05121">
    <property type="entry name" value="ABC1_ADCK3-like"/>
    <property type="match status" value="1"/>
</dbReference>
<dbReference type="Pfam" id="PF03109">
    <property type="entry name" value="ABC1"/>
    <property type="match status" value="1"/>
</dbReference>
<protein>
    <recommendedName>
        <fullName evidence="2">ABC1 atypical kinase-like domain-containing protein</fullName>
    </recommendedName>
</protein>
<evidence type="ECO:0000256" key="1">
    <source>
        <dbReference type="ARBA" id="ARBA00009670"/>
    </source>
</evidence>
<reference evidence="3 4" key="1">
    <citation type="submission" date="2019-01" db="EMBL/GenBank/DDBJ databases">
        <authorList>
            <person name="Ferrante I. M."/>
        </authorList>
    </citation>
    <scope>NUCLEOTIDE SEQUENCE [LARGE SCALE GENOMIC DNA]</scope>
    <source>
        <strain evidence="3 4">B856</strain>
    </source>
</reference>
<keyword evidence="4" id="KW-1185">Reference proteome</keyword>